<dbReference type="AlphaFoldDB" id="A0A848HF76"/>
<dbReference type="RefSeq" id="WP_169463582.1">
    <property type="nucleotide sequence ID" value="NZ_JABBGG010000001.1"/>
</dbReference>
<evidence type="ECO:0000313" key="2">
    <source>
        <dbReference type="Proteomes" id="UP000583752"/>
    </source>
</evidence>
<proteinExistence type="predicted"/>
<dbReference type="Pfam" id="PF12694">
    <property type="entry name" value="cpYpsA"/>
    <property type="match status" value="1"/>
</dbReference>
<name>A0A848HF76_9BURK</name>
<dbReference type="Proteomes" id="UP000583752">
    <property type="component" value="Unassembled WGS sequence"/>
</dbReference>
<evidence type="ECO:0008006" key="3">
    <source>
        <dbReference type="Google" id="ProtNLM"/>
    </source>
</evidence>
<dbReference type="InterPro" id="IPR024755">
    <property type="entry name" value="cpYpsA"/>
</dbReference>
<dbReference type="EMBL" id="JABBGG010000001">
    <property type="protein sequence ID" value="NML59894.1"/>
    <property type="molecule type" value="Genomic_DNA"/>
</dbReference>
<dbReference type="SUPFAM" id="SSF102405">
    <property type="entry name" value="MCP/YpsA-like"/>
    <property type="match status" value="1"/>
</dbReference>
<reference evidence="1 2" key="1">
    <citation type="submission" date="2020-04" db="EMBL/GenBank/DDBJ databases">
        <title>Massilia sp. RP-1-19 isolated from soil.</title>
        <authorList>
            <person name="Dahal R.H."/>
        </authorList>
    </citation>
    <scope>NUCLEOTIDE SEQUENCE [LARGE SCALE GENOMIC DNA]</scope>
    <source>
        <strain evidence="1 2">RP-1-19</strain>
    </source>
</reference>
<gene>
    <name evidence="1" type="ORF">HHL21_02105</name>
</gene>
<keyword evidence="2" id="KW-1185">Reference proteome</keyword>
<protein>
    <recommendedName>
        <fullName evidence="3">Molybdenum cofactor carrier</fullName>
    </recommendedName>
</protein>
<evidence type="ECO:0000313" key="1">
    <source>
        <dbReference type="EMBL" id="NML59894.1"/>
    </source>
</evidence>
<sequence>MEDIFVIDDSFTLVAGGQTGADQAGLDWAIAHGVKHGGWCPKGRKSEDGPVPEFYHLKETPSASYLQRTEWNVRDSCATLVFTLTDKLDGGSKRTADFAERLGKPWLHVRPGVHPKYVARFLARHCVKTLNIAGKRESSAPGIARFATAVLSQALRAADKAPA</sequence>
<organism evidence="1 2">
    <name type="scientific">Massilia polaris</name>
    <dbReference type="NCBI Taxonomy" id="2728846"/>
    <lineage>
        <taxon>Bacteria</taxon>
        <taxon>Pseudomonadati</taxon>
        <taxon>Pseudomonadota</taxon>
        <taxon>Betaproteobacteria</taxon>
        <taxon>Burkholderiales</taxon>
        <taxon>Oxalobacteraceae</taxon>
        <taxon>Telluria group</taxon>
        <taxon>Massilia</taxon>
    </lineage>
</organism>
<accession>A0A848HF76</accession>
<comment type="caution">
    <text evidence="1">The sequence shown here is derived from an EMBL/GenBank/DDBJ whole genome shotgun (WGS) entry which is preliminary data.</text>
</comment>
<dbReference type="Gene3D" id="3.40.50.450">
    <property type="match status" value="1"/>
</dbReference>